<comment type="subcellular location">
    <subcellularLocation>
        <location evidence="1">Secreted</location>
    </subcellularLocation>
</comment>
<evidence type="ECO:0000256" key="2">
    <source>
        <dbReference type="ARBA" id="ARBA00022525"/>
    </source>
</evidence>
<dbReference type="Proteomes" id="UP000596742">
    <property type="component" value="Unassembled WGS sequence"/>
</dbReference>
<keyword evidence="7" id="KW-1185">Reference proteome</keyword>
<dbReference type="Gene3D" id="2.60.120.40">
    <property type="match status" value="1"/>
</dbReference>
<evidence type="ECO:0000313" key="7">
    <source>
        <dbReference type="Proteomes" id="UP000596742"/>
    </source>
</evidence>
<protein>
    <recommendedName>
        <fullName evidence="5">C1q domain-containing protein</fullName>
    </recommendedName>
</protein>
<dbReference type="EMBL" id="UYJE01006794">
    <property type="protein sequence ID" value="VDI49130.1"/>
    <property type="molecule type" value="Genomic_DNA"/>
</dbReference>
<name>A0A8B6FF23_MYTGA</name>
<feature type="signal peptide" evidence="4">
    <location>
        <begin position="1"/>
        <end position="18"/>
    </location>
</feature>
<dbReference type="InterPro" id="IPR050822">
    <property type="entry name" value="Cerebellin_Synaptic_Org"/>
</dbReference>
<dbReference type="PANTHER" id="PTHR22923:SF113">
    <property type="entry name" value="COMPLEMENT C1Q-LIKE PROTEIN 4"/>
    <property type="match status" value="1"/>
</dbReference>
<feature type="chain" id="PRO_5032476067" description="C1q domain-containing protein" evidence="4">
    <location>
        <begin position="19"/>
        <end position="247"/>
    </location>
</feature>
<evidence type="ECO:0000313" key="6">
    <source>
        <dbReference type="EMBL" id="VDI49130.1"/>
    </source>
</evidence>
<dbReference type="SMART" id="SM00110">
    <property type="entry name" value="C1Q"/>
    <property type="match status" value="1"/>
</dbReference>
<evidence type="ECO:0000256" key="4">
    <source>
        <dbReference type="SAM" id="SignalP"/>
    </source>
</evidence>
<dbReference type="PRINTS" id="PR00007">
    <property type="entry name" value="COMPLEMNTC1Q"/>
</dbReference>
<dbReference type="PROSITE" id="PS50871">
    <property type="entry name" value="C1Q"/>
    <property type="match status" value="1"/>
</dbReference>
<proteinExistence type="predicted"/>
<evidence type="ECO:0000256" key="1">
    <source>
        <dbReference type="ARBA" id="ARBA00004613"/>
    </source>
</evidence>
<organism evidence="6 7">
    <name type="scientific">Mytilus galloprovincialis</name>
    <name type="common">Mediterranean mussel</name>
    <dbReference type="NCBI Taxonomy" id="29158"/>
    <lineage>
        <taxon>Eukaryota</taxon>
        <taxon>Metazoa</taxon>
        <taxon>Spiralia</taxon>
        <taxon>Lophotrochozoa</taxon>
        <taxon>Mollusca</taxon>
        <taxon>Bivalvia</taxon>
        <taxon>Autobranchia</taxon>
        <taxon>Pteriomorphia</taxon>
        <taxon>Mytilida</taxon>
        <taxon>Mytiloidea</taxon>
        <taxon>Mytilidae</taxon>
        <taxon>Mytilinae</taxon>
        <taxon>Mytilus</taxon>
    </lineage>
</organism>
<dbReference type="Pfam" id="PF00386">
    <property type="entry name" value="C1q"/>
    <property type="match status" value="1"/>
</dbReference>
<reference evidence="6" key="1">
    <citation type="submission" date="2018-11" db="EMBL/GenBank/DDBJ databases">
        <authorList>
            <person name="Alioto T."/>
            <person name="Alioto T."/>
        </authorList>
    </citation>
    <scope>NUCLEOTIDE SEQUENCE</scope>
</reference>
<dbReference type="InterPro" id="IPR008983">
    <property type="entry name" value="Tumour_necrosis_fac-like_dom"/>
</dbReference>
<keyword evidence="2" id="KW-0964">Secreted</keyword>
<comment type="caution">
    <text evidence="6">The sequence shown here is derived from an EMBL/GenBank/DDBJ whole genome shotgun (WGS) entry which is preliminary data.</text>
</comment>
<gene>
    <name evidence="6" type="ORF">MGAL_10B018151</name>
</gene>
<sequence length="247" mass="27382">MNAILLLNLAGFAISVVCRDDGSCLTKSCNNKMAGPLLDDQNAPLVVMIDLSKADERIKEYVNTALETKMANLVKTKLEDVFKLLQIEEDVKLYVDEVRQNVTLNITDDIKRIIEEVLDRKQMNPAFFATLKTPQNLGRNDVLTFPNVVTNIGKGYDVNTGIFNSPKTGVYEFSANFISNGDMWLEINLTKNGHVIARAHCAKTHGVAGTLQVILTLQKGDTIYLQHPRDSGSIDGSDYSMFSGHML</sequence>
<dbReference type="AlphaFoldDB" id="A0A8B6FF23"/>
<evidence type="ECO:0000256" key="3">
    <source>
        <dbReference type="ARBA" id="ARBA00022729"/>
    </source>
</evidence>
<keyword evidence="3 4" id="KW-0732">Signal</keyword>
<dbReference type="PANTHER" id="PTHR22923">
    <property type="entry name" value="CEREBELLIN-RELATED"/>
    <property type="match status" value="1"/>
</dbReference>
<dbReference type="InterPro" id="IPR001073">
    <property type="entry name" value="C1q_dom"/>
</dbReference>
<feature type="domain" description="C1q" evidence="5">
    <location>
        <begin position="120"/>
        <end position="247"/>
    </location>
</feature>
<dbReference type="GO" id="GO:0005576">
    <property type="term" value="C:extracellular region"/>
    <property type="evidence" value="ECO:0007669"/>
    <property type="project" value="UniProtKB-SubCell"/>
</dbReference>
<dbReference type="SUPFAM" id="SSF49842">
    <property type="entry name" value="TNF-like"/>
    <property type="match status" value="1"/>
</dbReference>
<dbReference type="OrthoDB" id="6050993at2759"/>
<accession>A0A8B6FF23</accession>
<evidence type="ECO:0000259" key="5">
    <source>
        <dbReference type="PROSITE" id="PS50871"/>
    </source>
</evidence>